<keyword evidence="6" id="KW-1185">Reference proteome</keyword>
<proteinExistence type="predicted"/>
<accession>A0AAD4R591</accession>
<name>A0AAD4R591_9BILA</name>
<feature type="region of interest" description="Disordered" evidence="3">
    <location>
        <begin position="223"/>
        <end position="251"/>
    </location>
</feature>
<keyword evidence="1 2" id="KW-0694">RNA-binding</keyword>
<gene>
    <name evidence="5" type="ORF">DdX_10717</name>
</gene>
<reference evidence="5" key="1">
    <citation type="submission" date="2022-01" db="EMBL/GenBank/DDBJ databases">
        <title>Genome Sequence Resource for Two Populations of Ditylenchus destructor, the Migratory Endoparasitic Phytonematode.</title>
        <authorList>
            <person name="Zhang H."/>
            <person name="Lin R."/>
            <person name="Xie B."/>
        </authorList>
    </citation>
    <scope>NUCLEOTIDE SEQUENCE</scope>
    <source>
        <strain evidence="5">BazhouSP</strain>
    </source>
</reference>
<evidence type="ECO:0000313" key="6">
    <source>
        <dbReference type="Proteomes" id="UP001201812"/>
    </source>
</evidence>
<feature type="domain" description="RRM" evidence="4">
    <location>
        <begin position="153"/>
        <end position="230"/>
    </location>
</feature>
<dbReference type="GO" id="GO:0003729">
    <property type="term" value="F:mRNA binding"/>
    <property type="evidence" value="ECO:0007669"/>
    <property type="project" value="TreeGrafter"/>
</dbReference>
<dbReference type="InterPro" id="IPR050502">
    <property type="entry name" value="Euk_RNA-bind_prot"/>
</dbReference>
<feature type="compositionally biased region" description="Polar residues" evidence="3">
    <location>
        <begin position="1"/>
        <end position="12"/>
    </location>
</feature>
<evidence type="ECO:0000256" key="1">
    <source>
        <dbReference type="ARBA" id="ARBA00022884"/>
    </source>
</evidence>
<organism evidence="5 6">
    <name type="scientific">Ditylenchus destructor</name>
    <dbReference type="NCBI Taxonomy" id="166010"/>
    <lineage>
        <taxon>Eukaryota</taxon>
        <taxon>Metazoa</taxon>
        <taxon>Ecdysozoa</taxon>
        <taxon>Nematoda</taxon>
        <taxon>Chromadorea</taxon>
        <taxon>Rhabditida</taxon>
        <taxon>Tylenchina</taxon>
        <taxon>Tylenchomorpha</taxon>
        <taxon>Sphaerularioidea</taxon>
        <taxon>Anguinidae</taxon>
        <taxon>Anguininae</taxon>
        <taxon>Ditylenchus</taxon>
    </lineage>
</organism>
<protein>
    <submittedName>
        <fullName evidence="5">RNA recognition motif domain-containing protein</fullName>
    </submittedName>
</protein>
<evidence type="ECO:0000259" key="4">
    <source>
        <dbReference type="PROSITE" id="PS50102"/>
    </source>
</evidence>
<sequence length="271" mass="30614">MMKQGHSSTPAATTPMPCTDEWARKPATYDHIREKERRFGGGQPPRILNEVESGKQQVQPKFFLSGKREMGPILMVNERNVNHEETRKLSLCASSSAVCYTDHSKEKMLSVTNLRRVMSQIYSRQSFSFSSRFNSLQQSHLEGSLLAPPRDDLSLILGILPPSTTLDSVKELFSRIGQVTHLRFGYVKAENGTLNKYSYVTFATKEQLAKALEGKYRLNGQRVTVKPKKDTPFSDDESDDDEVDSDRKKKTNRSLGYAYVAFSTAKVVSEF</sequence>
<feature type="compositionally biased region" description="Acidic residues" evidence="3">
    <location>
        <begin position="233"/>
        <end position="244"/>
    </location>
</feature>
<dbReference type="CDD" id="cd00590">
    <property type="entry name" value="RRM_SF"/>
    <property type="match status" value="1"/>
</dbReference>
<dbReference type="InterPro" id="IPR035979">
    <property type="entry name" value="RBD_domain_sf"/>
</dbReference>
<dbReference type="Gene3D" id="3.30.70.330">
    <property type="match status" value="1"/>
</dbReference>
<comment type="caution">
    <text evidence="5">The sequence shown here is derived from an EMBL/GenBank/DDBJ whole genome shotgun (WGS) entry which is preliminary data.</text>
</comment>
<dbReference type="EMBL" id="JAKKPZ010000026">
    <property type="protein sequence ID" value="KAI1710359.1"/>
    <property type="molecule type" value="Genomic_DNA"/>
</dbReference>
<dbReference type="AlphaFoldDB" id="A0AAD4R591"/>
<dbReference type="GO" id="GO:0005634">
    <property type="term" value="C:nucleus"/>
    <property type="evidence" value="ECO:0007669"/>
    <property type="project" value="TreeGrafter"/>
</dbReference>
<evidence type="ECO:0000313" key="5">
    <source>
        <dbReference type="EMBL" id="KAI1710359.1"/>
    </source>
</evidence>
<dbReference type="InterPro" id="IPR000504">
    <property type="entry name" value="RRM_dom"/>
</dbReference>
<dbReference type="SUPFAM" id="SSF54928">
    <property type="entry name" value="RNA-binding domain, RBD"/>
    <property type="match status" value="1"/>
</dbReference>
<dbReference type="PANTHER" id="PTHR48025">
    <property type="entry name" value="OS02G0815200 PROTEIN"/>
    <property type="match status" value="1"/>
</dbReference>
<dbReference type="SMART" id="SM00360">
    <property type="entry name" value="RRM"/>
    <property type="match status" value="1"/>
</dbReference>
<dbReference type="Pfam" id="PF00076">
    <property type="entry name" value="RRM_1"/>
    <property type="match status" value="1"/>
</dbReference>
<evidence type="ECO:0000256" key="2">
    <source>
        <dbReference type="PROSITE-ProRule" id="PRU00176"/>
    </source>
</evidence>
<dbReference type="InterPro" id="IPR012677">
    <property type="entry name" value="Nucleotide-bd_a/b_plait_sf"/>
</dbReference>
<evidence type="ECO:0000256" key="3">
    <source>
        <dbReference type="SAM" id="MobiDB-lite"/>
    </source>
</evidence>
<dbReference type="PANTHER" id="PTHR48025:SF1">
    <property type="entry name" value="RRM DOMAIN-CONTAINING PROTEIN"/>
    <property type="match status" value="1"/>
</dbReference>
<feature type="region of interest" description="Disordered" evidence="3">
    <location>
        <begin position="1"/>
        <end position="22"/>
    </location>
</feature>
<dbReference type="PROSITE" id="PS50102">
    <property type="entry name" value="RRM"/>
    <property type="match status" value="1"/>
</dbReference>
<dbReference type="Proteomes" id="UP001201812">
    <property type="component" value="Unassembled WGS sequence"/>
</dbReference>